<keyword evidence="3" id="KW-1185">Reference proteome</keyword>
<sequence>MRLFECDKCKNLIYFENVHCERCGSRIGFRDDQMRLTAIEPISGEKQGWAQLWRSVRDPDDHFKLCANTIYDACNWLIPAEKSDDYCTACRFNRTVPDLGDPASVLLWEKVEAAKHRLIYGLLRLRLPIISKFDHPAYGLAFDFLADPNIADYVTEHSSVILTGHARGVITINIAEADDVVREERRRQFSEPYRTLLGHFRHEIGHYYWERLIRDGQRIDPFRGLFGDERANYQKALEAHYNQYTKPDWEESYVSAYAAAHPWEDWAECWAHYMHMVDTLETAHHFGMRVSPRTSTIAKTMTSADFDPYGEPDFQAIIGTWLPLTHAVNSLNRSMGQPDLYPFVLSQKVIEKLGFIHDLLNGLNDADRFDSTAFGRMGAQSATPGKGL</sequence>
<dbReference type="Proteomes" id="UP000324996">
    <property type="component" value="Unassembled WGS sequence"/>
</dbReference>
<dbReference type="AlphaFoldDB" id="A0A5A7N6C5"/>
<feature type="domain" description="Zinc-ribbon" evidence="1">
    <location>
        <begin position="3"/>
        <end position="99"/>
    </location>
</feature>
<organism evidence="2 3">
    <name type="scientific">Iodidimonas nitroreducens</name>
    <dbReference type="NCBI Taxonomy" id="1236968"/>
    <lineage>
        <taxon>Bacteria</taxon>
        <taxon>Pseudomonadati</taxon>
        <taxon>Pseudomonadota</taxon>
        <taxon>Alphaproteobacteria</taxon>
        <taxon>Iodidimonadales</taxon>
        <taxon>Iodidimonadaceae</taxon>
        <taxon>Iodidimonas</taxon>
    </lineage>
</organism>
<dbReference type="PIRSF" id="PIRSF012641">
    <property type="entry name" value="UCP012641"/>
    <property type="match status" value="1"/>
</dbReference>
<dbReference type="EMBL" id="BKCN01000006">
    <property type="protein sequence ID" value="GER03873.1"/>
    <property type="molecule type" value="Genomic_DNA"/>
</dbReference>
<comment type="caution">
    <text evidence="2">The sequence shown here is derived from an EMBL/GenBank/DDBJ whole genome shotgun (WGS) entry which is preliminary data.</text>
</comment>
<gene>
    <name evidence="2" type="ORF">JCM17846_15550</name>
</gene>
<proteinExistence type="predicted"/>
<evidence type="ECO:0000313" key="2">
    <source>
        <dbReference type="EMBL" id="GER03873.1"/>
    </source>
</evidence>
<dbReference type="RefSeq" id="WP_042086517.1">
    <property type="nucleotide sequence ID" value="NZ_BKCN01000006.1"/>
</dbReference>
<name>A0A5A7N6C5_9PROT</name>
<dbReference type="Gene3D" id="3.40.390.70">
    <property type="match status" value="1"/>
</dbReference>
<dbReference type="Pfam" id="PF15887">
    <property type="entry name" value="Peptidase_Mx"/>
    <property type="match status" value="1"/>
</dbReference>
<protein>
    <recommendedName>
        <fullName evidence="1">Zinc-ribbon domain-containing protein</fullName>
    </recommendedName>
</protein>
<evidence type="ECO:0000313" key="3">
    <source>
        <dbReference type="Proteomes" id="UP000324996"/>
    </source>
</evidence>
<dbReference type="InterPro" id="IPR031321">
    <property type="entry name" value="UCP012641"/>
</dbReference>
<dbReference type="InterPro" id="IPR011201">
    <property type="entry name" value="Zinc-ribbon_6_bact"/>
</dbReference>
<accession>A0A5A7N6C5</accession>
<evidence type="ECO:0000259" key="1">
    <source>
        <dbReference type="Pfam" id="PF10005"/>
    </source>
</evidence>
<dbReference type="Pfam" id="PF10005">
    <property type="entry name" value="Zn_ribbon_DZR_6"/>
    <property type="match status" value="1"/>
</dbReference>
<reference evidence="2 3" key="1">
    <citation type="submission" date="2019-09" db="EMBL/GenBank/DDBJ databases">
        <title>NBRP : Genome information of microbial organism related human and environment.</title>
        <authorList>
            <person name="Hattori M."/>
            <person name="Oshima K."/>
            <person name="Inaba H."/>
            <person name="Suda W."/>
            <person name="Sakamoto M."/>
            <person name="Iino T."/>
            <person name="Kitahara M."/>
            <person name="Oshida Y."/>
            <person name="Iida T."/>
            <person name="Kudo T."/>
            <person name="Itoh T."/>
            <person name="Ohkuma M."/>
        </authorList>
    </citation>
    <scope>NUCLEOTIDE SEQUENCE [LARGE SCALE GENOMIC DNA]</scope>
    <source>
        <strain evidence="2 3">Q-1</strain>
    </source>
</reference>